<sequence length="985" mass="109436">MGSNYDSRPTSIPASANLPRRPPYDYERVRPASPPLEPRRMNRSPTYDTYNSRHPNYRHSDPYRDYYRAPSPGVYDRYRDVSVGITHNKTTTWYHPREYYDSNIGSASRDHTRRESNGSSSSRTFEPSDSWKYSNGMRDREYKGSKEYHYSPERYPAVEALRDHDRNKYTGKPSCQLPAGYSLGSASELLNVILRKSNVDESQDMNADTAPENDSADPMIDELRTEAATKTRSPTARSRLPSQEMISDSSPQFKSPTLEQSVSEVPSFPLVIPSDPAATSSHSPVVVTPRDPVITTPRDPVANPPPQDEVHFRPRDIPDYKVGDIPNISEAPTVRDAVRVAIMRRLLADRQTRKERVEPVLISNHALIEIDFENPLQKTSLHALMTEKTHPEGDQVKIRLETHNQLQQSLAEKFQERQDALKNKVQRLSEEYVALHDKWKIHCAILDRQAKARSDARAADNRVTSATVAAPPLTGRTTRRSAATLGDAVRSDLEMEQIIASIGSNEATDPNQLCLRNVAVIPDMISVIKCKVDYVYDDNNLRVDDPISYYAPQTDDWTEEEKQVFVEKFAIFPKQFGAISRFLPNKTTAQCVDFYYLHKNMDIDFKIIVSKHAPGRRGGRRRTAKRKANALLTDIRKHDAEVSSSASTNGRSGRGRPRRAATATAGTEPSAIFAPTLPPELRKTSSRKVIVQLEGTPTTATPTPEPEARPKRRRVPTSRASLGGSQKEPSEEVQVPEVETEPELELESEPRPAKKPKRGGRRVKSAAMVSDEETSPPPVINHEVSDPAYIARQRVSSEWSEAEKELFLELLGLHGFNPLKLAAGMGSKTITQCSDYYQAHEVPLGFRKIAENALKKTPNEVKKCNDRSKSKLSCLRYASGVSPYGAPAQSPVPMTSLYAGQVYPATTFGYPAPPPASATPGATGLTTYAANAAAYAGRPYIHYPFSYQTGYPPIAVANHPPTAAGTKATPGANATAAQPFYPGFT</sequence>
<proteinExistence type="predicted"/>
<feature type="coiled-coil region" evidence="1">
    <location>
        <begin position="403"/>
        <end position="438"/>
    </location>
</feature>
<dbReference type="InterPro" id="IPR017884">
    <property type="entry name" value="SANT_dom"/>
</dbReference>
<protein>
    <submittedName>
        <fullName evidence="4">Nuclear receptor corepressor 2-like</fullName>
    </submittedName>
</protein>
<keyword evidence="1" id="KW-0175">Coiled coil</keyword>
<dbReference type="InterPro" id="IPR009057">
    <property type="entry name" value="Homeodomain-like_sf"/>
</dbReference>
<dbReference type="SMART" id="SM00717">
    <property type="entry name" value="SANT"/>
    <property type="match status" value="2"/>
</dbReference>
<dbReference type="Pfam" id="PF00249">
    <property type="entry name" value="Myb_DNA-binding"/>
    <property type="match status" value="2"/>
</dbReference>
<dbReference type="STRING" id="5353.A0A1Q3ED60"/>
<reference evidence="4 5" key="1">
    <citation type="submission" date="2016-08" db="EMBL/GenBank/DDBJ databases">
        <authorList>
            <consortium name="Lentinula edodes genome sequencing consortium"/>
            <person name="Sakamoto Y."/>
            <person name="Nakade K."/>
            <person name="Sato S."/>
            <person name="Yoshida Y."/>
            <person name="Miyazaki K."/>
            <person name="Natsume S."/>
            <person name="Konno N."/>
        </authorList>
    </citation>
    <scope>NUCLEOTIDE SEQUENCE [LARGE SCALE GENOMIC DNA]</scope>
    <source>
        <strain evidence="4 5">NBRC 111202</strain>
    </source>
</reference>
<dbReference type="PANTHER" id="PTHR13992:SF39">
    <property type="entry name" value="SMRTER, ISOFORM G"/>
    <property type="match status" value="1"/>
</dbReference>
<keyword evidence="4" id="KW-0675">Receptor</keyword>
<feature type="compositionally biased region" description="Basic residues" evidence="2">
    <location>
        <begin position="753"/>
        <end position="764"/>
    </location>
</feature>
<feature type="compositionally biased region" description="Polar residues" evidence="2">
    <location>
        <begin position="1"/>
        <end position="14"/>
    </location>
</feature>
<dbReference type="Proteomes" id="UP000188533">
    <property type="component" value="Unassembled WGS sequence"/>
</dbReference>
<dbReference type="SUPFAM" id="SSF46689">
    <property type="entry name" value="Homeodomain-like"/>
    <property type="match status" value="2"/>
</dbReference>
<dbReference type="PROSITE" id="PS51293">
    <property type="entry name" value="SANT"/>
    <property type="match status" value="1"/>
</dbReference>
<evidence type="ECO:0000256" key="1">
    <source>
        <dbReference type="SAM" id="Coils"/>
    </source>
</evidence>
<evidence type="ECO:0000256" key="2">
    <source>
        <dbReference type="SAM" id="MobiDB-lite"/>
    </source>
</evidence>
<evidence type="ECO:0000259" key="3">
    <source>
        <dbReference type="PROSITE" id="PS51293"/>
    </source>
</evidence>
<feature type="domain" description="SANT" evidence="3">
    <location>
        <begin position="552"/>
        <end position="603"/>
    </location>
</feature>
<dbReference type="GO" id="GO:0034967">
    <property type="term" value="C:Set3 complex"/>
    <property type="evidence" value="ECO:0007669"/>
    <property type="project" value="TreeGrafter"/>
</dbReference>
<reference evidence="4 5" key="2">
    <citation type="submission" date="2017-02" db="EMBL/GenBank/DDBJ databases">
        <title>A genome survey and senescence transcriptome analysis in Lentinula edodes.</title>
        <authorList>
            <person name="Sakamoto Y."/>
            <person name="Nakade K."/>
            <person name="Sato S."/>
            <person name="Yoshida Y."/>
            <person name="Miyazaki K."/>
            <person name="Natsume S."/>
            <person name="Konno N."/>
        </authorList>
    </citation>
    <scope>NUCLEOTIDE SEQUENCE [LARGE SCALE GENOMIC DNA]</scope>
    <source>
        <strain evidence="4 5">NBRC 111202</strain>
    </source>
</reference>
<feature type="region of interest" description="Disordered" evidence="2">
    <location>
        <begin position="101"/>
        <end position="137"/>
    </location>
</feature>
<feature type="compositionally biased region" description="Polar residues" evidence="2">
    <location>
        <begin position="230"/>
        <end position="261"/>
    </location>
</feature>
<gene>
    <name evidence="4" type="ORF">LENED_006984</name>
</gene>
<feature type="compositionally biased region" description="Polar residues" evidence="2">
    <location>
        <begin position="43"/>
        <end position="54"/>
    </location>
</feature>
<feature type="compositionally biased region" description="Polar residues" evidence="2">
    <location>
        <begin position="117"/>
        <end position="133"/>
    </location>
</feature>
<evidence type="ECO:0000313" key="5">
    <source>
        <dbReference type="Proteomes" id="UP000188533"/>
    </source>
</evidence>
<dbReference type="PANTHER" id="PTHR13992">
    <property type="entry name" value="NUCLEAR RECEPTOR CO-REPRESSOR RELATED NCOR"/>
    <property type="match status" value="1"/>
</dbReference>
<dbReference type="InterPro" id="IPR051571">
    <property type="entry name" value="N-CoR_corepressor"/>
</dbReference>
<dbReference type="AlphaFoldDB" id="A0A1Q3ED60"/>
<accession>A0A1Q3ED60</accession>
<name>A0A1Q3ED60_LENED</name>
<dbReference type="Gene3D" id="1.20.58.1880">
    <property type="match status" value="1"/>
</dbReference>
<feature type="region of interest" description="Disordered" evidence="2">
    <location>
        <begin position="225"/>
        <end position="261"/>
    </location>
</feature>
<keyword evidence="5" id="KW-1185">Reference proteome</keyword>
<feature type="region of interest" description="Disordered" evidence="2">
    <location>
        <begin position="200"/>
        <end position="219"/>
    </location>
</feature>
<feature type="region of interest" description="Disordered" evidence="2">
    <location>
        <begin position="1"/>
        <end position="65"/>
    </location>
</feature>
<dbReference type="Gene3D" id="1.10.10.60">
    <property type="entry name" value="Homeodomain-like"/>
    <property type="match status" value="1"/>
</dbReference>
<dbReference type="EMBL" id="BDGU01000236">
    <property type="protein sequence ID" value="GAW05145.1"/>
    <property type="molecule type" value="Genomic_DNA"/>
</dbReference>
<feature type="compositionally biased region" description="Acidic residues" evidence="2">
    <location>
        <begin position="738"/>
        <end position="747"/>
    </location>
</feature>
<organism evidence="4 5">
    <name type="scientific">Lentinula edodes</name>
    <name type="common">Shiitake mushroom</name>
    <name type="synonym">Lentinus edodes</name>
    <dbReference type="NCBI Taxonomy" id="5353"/>
    <lineage>
        <taxon>Eukaryota</taxon>
        <taxon>Fungi</taxon>
        <taxon>Dikarya</taxon>
        <taxon>Basidiomycota</taxon>
        <taxon>Agaricomycotina</taxon>
        <taxon>Agaricomycetes</taxon>
        <taxon>Agaricomycetidae</taxon>
        <taxon>Agaricales</taxon>
        <taxon>Marasmiineae</taxon>
        <taxon>Omphalotaceae</taxon>
        <taxon>Lentinula</taxon>
    </lineage>
</organism>
<feature type="region of interest" description="Disordered" evidence="2">
    <location>
        <begin position="632"/>
        <end position="782"/>
    </location>
</feature>
<comment type="caution">
    <text evidence="4">The sequence shown here is derived from an EMBL/GenBank/DDBJ whole genome shotgun (WGS) entry which is preliminary data.</text>
</comment>
<dbReference type="GO" id="GO:0006357">
    <property type="term" value="P:regulation of transcription by RNA polymerase II"/>
    <property type="evidence" value="ECO:0007669"/>
    <property type="project" value="TreeGrafter"/>
</dbReference>
<feature type="region of interest" description="Disordered" evidence="2">
    <location>
        <begin position="273"/>
        <end position="315"/>
    </location>
</feature>
<dbReference type="InterPro" id="IPR001005">
    <property type="entry name" value="SANT/Myb"/>
</dbReference>
<dbReference type="CDD" id="cd00167">
    <property type="entry name" value="SANT"/>
    <property type="match status" value="1"/>
</dbReference>
<evidence type="ECO:0000313" key="4">
    <source>
        <dbReference type="EMBL" id="GAW05145.1"/>
    </source>
</evidence>